<name>A0A2H4WZR9_9GENT</name>
<comment type="subunit">
    <text evidence="4">F-type ATPases have 2 components, CF(1) - the catalytic core - and CF(0) - the membrane proton channel. CF(1) has five subunits: alpha(3), beta(3), gamma(1), delta(1), epsilon(1). CF(0) has three main subunits: a, b and c.</text>
</comment>
<evidence type="ECO:0000256" key="1">
    <source>
        <dbReference type="ARBA" id="ARBA00003096"/>
    </source>
</evidence>
<organism evidence="23">
    <name type="scientific">Theligonum cynocrambe</name>
    <dbReference type="NCBI Taxonomy" id="35919"/>
    <lineage>
        <taxon>Eukaryota</taxon>
        <taxon>Viridiplantae</taxon>
        <taxon>Streptophyta</taxon>
        <taxon>Embryophyta</taxon>
        <taxon>Tracheophyta</taxon>
        <taxon>Spermatophyta</taxon>
        <taxon>Magnoliopsida</taxon>
        <taxon>eudicotyledons</taxon>
        <taxon>Gunneridae</taxon>
        <taxon>Pentapetalae</taxon>
        <taxon>asterids</taxon>
        <taxon>lamiids</taxon>
        <taxon>Gentianales</taxon>
        <taxon>Rubiaceae</taxon>
        <taxon>Rubioideae</taxon>
        <taxon>Theligoneae</taxon>
        <taxon>Theligonum</taxon>
    </lineage>
</organism>
<evidence type="ECO:0000256" key="16">
    <source>
        <dbReference type="ARBA" id="ARBA00023136"/>
    </source>
</evidence>
<dbReference type="GO" id="GO:0006754">
    <property type="term" value="P:ATP biosynthetic process"/>
    <property type="evidence" value="ECO:0007669"/>
    <property type="project" value="UniProtKB-KW"/>
</dbReference>
<evidence type="ECO:0000256" key="12">
    <source>
        <dbReference type="ARBA" id="ARBA00022967"/>
    </source>
</evidence>
<reference evidence="23" key="1">
    <citation type="journal article" date="2017" name="Am. J. Bot.">
        <title>Conflicting results from mitochondrial genomic data challenge current views of Rubiaceae phylogeny.</title>
        <authorList>
            <person name="Rydin C."/>
            <person name="Wikstrom N."/>
            <person name="Bremer B."/>
        </authorList>
    </citation>
    <scope>NUCLEOTIDE SEQUENCE</scope>
</reference>
<feature type="domain" description="ATP synthase YMF19 uncharacterised C-terminal" evidence="22">
    <location>
        <begin position="93"/>
        <end position="143"/>
    </location>
</feature>
<feature type="domain" description="ATP synthase YMF19-like N-terminal" evidence="21">
    <location>
        <begin position="2"/>
        <end position="82"/>
    </location>
</feature>
<keyword evidence="17" id="KW-0066">ATP synthesis</keyword>
<keyword evidence="12" id="KW-1278">Translocase</keyword>
<dbReference type="GO" id="GO:0045259">
    <property type="term" value="C:proton-transporting ATP synthase complex"/>
    <property type="evidence" value="ECO:0007669"/>
    <property type="project" value="UniProtKB-KW"/>
</dbReference>
<keyword evidence="16 20" id="KW-0472">Membrane</keyword>
<keyword evidence="9" id="KW-0547">Nucleotide-binding</keyword>
<dbReference type="Pfam" id="PF06449">
    <property type="entry name" value="YMF19_C"/>
    <property type="match status" value="1"/>
</dbReference>
<keyword evidence="14" id="KW-0406">Ion transport</keyword>
<evidence type="ECO:0000256" key="3">
    <source>
        <dbReference type="ARBA" id="ARBA00010946"/>
    </source>
</evidence>
<dbReference type="InterPro" id="IPR003319">
    <property type="entry name" value="YMF19-like_N"/>
</dbReference>
<evidence type="ECO:0000256" key="5">
    <source>
        <dbReference type="ARBA" id="ARBA00012473"/>
    </source>
</evidence>
<evidence type="ECO:0000256" key="18">
    <source>
        <dbReference type="ARBA" id="ARBA00030649"/>
    </source>
</evidence>
<keyword evidence="11" id="KW-0067">ATP-binding</keyword>
<evidence type="ECO:0000259" key="21">
    <source>
        <dbReference type="Pfam" id="PF02326"/>
    </source>
</evidence>
<dbReference type="InterPro" id="IPR009455">
    <property type="entry name" value="YMF19"/>
</dbReference>
<geneLocation type="mitochondrion" evidence="23"/>
<comment type="similarity">
    <text evidence="3">Belongs to the ATPase protein YMF19 family.</text>
</comment>
<evidence type="ECO:0000256" key="17">
    <source>
        <dbReference type="ARBA" id="ARBA00023310"/>
    </source>
</evidence>
<evidence type="ECO:0000256" key="4">
    <source>
        <dbReference type="ARBA" id="ARBA00011648"/>
    </source>
</evidence>
<dbReference type="GO" id="GO:0005524">
    <property type="term" value="F:ATP binding"/>
    <property type="evidence" value="ECO:0007669"/>
    <property type="project" value="UniProtKB-KW"/>
</dbReference>
<keyword evidence="7" id="KW-0138">CF(0)</keyword>
<evidence type="ECO:0000256" key="13">
    <source>
        <dbReference type="ARBA" id="ARBA00022989"/>
    </source>
</evidence>
<dbReference type="InterPro" id="IPR044975">
    <property type="entry name" value="YMF19-like"/>
</dbReference>
<evidence type="ECO:0000256" key="9">
    <source>
        <dbReference type="ARBA" id="ARBA00022741"/>
    </source>
</evidence>
<accession>A0A2H4WZR9</accession>
<dbReference type="PANTHER" id="PTHR36816:SF1">
    <property type="entry name" value="ATP SYNTHASE PROTEIN YMF19"/>
    <property type="match status" value="1"/>
</dbReference>
<proteinExistence type="inferred from homology"/>
<dbReference type="AlphaFoldDB" id="A0A2H4WZR9"/>
<comment type="subcellular location">
    <subcellularLocation>
        <location evidence="2">Mitochondrion membrane</location>
        <topology evidence="2">Single-pass membrane protein</topology>
    </subcellularLocation>
</comment>
<dbReference type="GO" id="GO:0031966">
    <property type="term" value="C:mitochondrial membrane"/>
    <property type="evidence" value="ECO:0007669"/>
    <property type="project" value="UniProtKB-SubCell"/>
</dbReference>
<feature type="transmembrane region" description="Helical" evidence="20">
    <location>
        <begin position="7"/>
        <end position="27"/>
    </location>
</feature>
<evidence type="ECO:0000256" key="6">
    <source>
        <dbReference type="ARBA" id="ARBA00022448"/>
    </source>
</evidence>
<evidence type="ECO:0000313" key="23">
    <source>
        <dbReference type="EMBL" id="AUD38839.1"/>
    </source>
</evidence>
<evidence type="ECO:0000256" key="2">
    <source>
        <dbReference type="ARBA" id="ARBA00004304"/>
    </source>
</evidence>
<evidence type="ECO:0000256" key="20">
    <source>
        <dbReference type="SAM" id="Phobius"/>
    </source>
</evidence>
<keyword evidence="15 23" id="KW-0496">Mitochondrion</keyword>
<evidence type="ECO:0000256" key="14">
    <source>
        <dbReference type="ARBA" id="ARBA00023065"/>
    </source>
</evidence>
<dbReference type="PANTHER" id="PTHR36816">
    <property type="entry name" value="ATP SYNTHASE PROTEIN YMF19"/>
    <property type="match status" value="1"/>
</dbReference>
<evidence type="ECO:0000256" key="7">
    <source>
        <dbReference type="ARBA" id="ARBA00022547"/>
    </source>
</evidence>
<dbReference type="EC" id="7.1.2.2" evidence="5"/>
<protein>
    <recommendedName>
        <fullName evidence="5">H(+)-transporting two-sector ATPase</fullName>
        <ecNumber evidence="5">7.1.2.2</ecNumber>
    </recommendedName>
    <alternativeName>
        <fullName evidence="18">Mitochondrial protein YMF19</fullName>
    </alternativeName>
</protein>
<keyword evidence="8 20" id="KW-0812">Transmembrane</keyword>
<keyword evidence="6" id="KW-0813">Transport</keyword>
<dbReference type="GO" id="GO:1902600">
    <property type="term" value="P:proton transmembrane transport"/>
    <property type="evidence" value="ECO:0007669"/>
    <property type="project" value="UniProtKB-KW"/>
</dbReference>
<dbReference type="EMBL" id="KY638304">
    <property type="protein sequence ID" value="AUD38839.1"/>
    <property type="molecule type" value="Genomic_DNA"/>
</dbReference>
<evidence type="ECO:0000256" key="15">
    <source>
        <dbReference type="ARBA" id="ARBA00023128"/>
    </source>
</evidence>
<evidence type="ECO:0000256" key="19">
    <source>
        <dbReference type="ARBA" id="ARBA00048383"/>
    </source>
</evidence>
<evidence type="ECO:0000256" key="10">
    <source>
        <dbReference type="ARBA" id="ARBA00022781"/>
    </source>
</evidence>
<comment type="function">
    <text evidence="1">This is one of the chains of the nonenzymatic component (CF(0) subunit) of the mitochondrial ATPase complex.</text>
</comment>
<dbReference type="Pfam" id="PF02326">
    <property type="entry name" value="YMF19"/>
    <property type="match status" value="1"/>
</dbReference>
<sequence>MPQLDKFTYFTQFFWSCLFLFTFYIAICNDRDGVLGISRILKLRNQLLSHRENKIRSKDSKSLEDILRKGFSTGVSYMYSSLFEVSQWCKAIDLLGKRRKITLISCFGEISGSRGIERNIFSLISKSSYSTSSNPGWGIACRNDIMLIHVPHGQGSIAF</sequence>
<evidence type="ECO:0000259" key="22">
    <source>
        <dbReference type="Pfam" id="PF06449"/>
    </source>
</evidence>
<evidence type="ECO:0000256" key="11">
    <source>
        <dbReference type="ARBA" id="ARBA00022840"/>
    </source>
</evidence>
<comment type="catalytic activity">
    <reaction evidence="19">
        <text>ATP + H2O + 4 H(+)(in) = ADP + phosphate + 5 H(+)(out)</text>
        <dbReference type="Rhea" id="RHEA:57720"/>
        <dbReference type="ChEBI" id="CHEBI:15377"/>
        <dbReference type="ChEBI" id="CHEBI:15378"/>
        <dbReference type="ChEBI" id="CHEBI:30616"/>
        <dbReference type="ChEBI" id="CHEBI:43474"/>
        <dbReference type="ChEBI" id="CHEBI:456216"/>
        <dbReference type="EC" id="7.1.2.2"/>
    </reaction>
</comment>
<keyword evidence="13 20" id="KW-1133">Transmembrane helix</keyword>
<keyword evidence="10" id="KW-0375">Hydrogen ion transport</keyword>
<gene>
    <name evidence="23" type="primary">atp8</name>
</gene>
<evidence type="ECO:0000256" key="8">
    <source>
        <dbReference type="ARBA" id="ARBA00022692"/>
    </source>
</evidence>